<organism evidence="1 2">
    <name type="scientific">Moritella yayanosii</name>
    <dbReference type="NCBI Taxonomy" id="69539"/>
    <lineage>
        <taxon>Bacteria</taxon>
        <taxon>Pseudomonadati</taxon>
        <taxon>Pseudomonadota</taxon>
        <taxon>Gammaproteobacteria</taxon>
        <taxon>Alteromonadales</taxon>
        <taxon>Moritellaceae</taxon>
        <taxon>Moritella</taxon>
    </lineage>
</organism>
<keyword evidence="2" id="KW-1185">Reference proteome</keyword>
<dbReference type="RefSeq" id="WP_112717219.1">
    <property type="nucleotide sequence ID" value="NZ_LS483250.1"/>
</dbReference>
<dbReference type="AlphaFoldDB" id="A0A330LTR0"/>
<dbReference type="EMBL" id="LS483250">
    <property type="protein sequence ID" value="SQD80109.1"/>
    <property type="molecule type" value="Genomic_DNA"/>
</dbReference>
<name>A0A330LTR0_9GAMM</name>
<dbReference type="OrthoDB" id="6195342at2"/>
<reference evidence="2" key="1">
    <citation type="submission" date="2018-05" db="EMBL/GenBank/DDBJ databases">
        <authorList>
            <person name="Cea G.-C."/>
            <person name="William W."/>
        </authorList>
    </citation>
    <scope>NUCLEOTIDE SEQUENCE [LARGE SCALE GENOMIC DNA]</scope>
    <source>
        <strain evidence="2">DB21MT 5</strain>
    </source>
</reference>
<protein>
    <submittedName>
        <fullName evidence="1">Putative toxin of the YafO-YafN toxin-antitoxin system yafO</fullName>
    </submittedName>
</protein>
<dbReference type="Proteomes" id="UP000250163">
    <property type="component" value="Chromosome MORIYA"/>
</dbReference>
<dbReference type="Pfam" id="PF13957">
    <property type="entry name" value="YafO_toxin"/>
    <property type="match status" value="1"/>
</dbReference>
<gene>
    <name evidence="1" type="ORF">MORIYA_3657</name>
</gene>
<dbReference type="InterPro" id="IPR020353">
    <property type="entry name" value="Toxin_YafO"/>
</dbReference>
<accession>A0A330LTR0</accession>
<sequence>MNLSNNIRIFKSRPLIESLNESELSSLVSDFKLYKLTGQLPDTFGCDVPYDHPNTMPTLKNEDVRHLHLLDEDMKWQVNKLQFYKTSDTHLVYCQGGVDENCYLLIAVLSPNAHEQARNNQVMFKIAIMAENFRRKF</sequence>
<evidence type="ECO:0000313" key="1">
    <source>
        <dbReference type="EMBL" id="SQD80109.1"/>
    </source>
</evidence>
<proteinExistence type="predicted"/>
<dbReference type="KEGG" id="mya:MORIYA_3657"/>
<dbReference type="NCBIfam" id="NF007377">
    <property type="entry name" value="PRK09885.1"/>
    <property type="match status" value="1"/>
</dbReference>
<evidence type="ECO:0000313" key="2">
    <source>
        <dbReference type="Proteomes" id="UP000250163"/>
    </source>
</evidence>